<proteinExistence type="predicted"/>
<name>A0A7X9FQI5_9DELT</name>
<reference evidence="1 2" key="1">
    <citation type="journal article" date="2020" name="Biotechnol. Biofuels">
        <title>New insights from the biogas microbiome by comprehensive genome-resolved metagenomics of nearly 1600 species originating from multiple anaerobic digesters.</title>
        <authorList>
            <person name="Campanaro S."/>
            <person name="Treu L."/>
            <person name="Rodriguez-R L.M."/>
            <person name="Kovalovszki A."/>
            <person name="Ziels R.M."/>
            <person name="Maus I."/>
            <person name="Zhu X."/>
            <person name="Kougias P.G."/>
            <person name="Basile A."/>
            <person name="Luo G."/>
            <person name="Schluter A."/>
            <person name="Konstantinidis K.T."/>
            <person name="Angelidaki I."/>
        </authorList>
    </citation>
    <scope>NUCLEOTIDE SEQUENCE [LARGE SCALE GENOMIC DNA]</scope>
    <source>
        <strain evidence="1">AS27yjCOA_65</strain>
    </source>
</reference>
<gene>
    <name evidence="1" type="ORF">GYA55_04770</name>
</gene>
<dbReference type="InterPro" id="IPR019004">
    <property type="entry name" value="YqeY/Aim41"/>
</dbReference>
<dbReference type="GO" id="GO:0016884">
    <property type="term" value="F:carbon-nitrogen ligase activity, with glutamine as amido-N-donor"/>
    <property type="evidence" value="ECO:0007669"/>
    <property type="project" value="InterPro"/>
</dbReference>
<dbReference type="Pfam" id="PF09424">
    <property type="entry name" value="YqeY"/>
    <property type="match status" value="1"/>
</dbReference>
<organism evidence="1 2">
    <name type="scientific">SAR324 cluster bacterium</name>
    <dbReference type="NCBI Taxonomy" id="2024889"/>
    <lineage>
        <taxon>Bacteria</taxon>
        <taxon>Deltaproteobacteria</taxon>
        <taxon>SAR324 cluster</taxon>
    </lineage>
</organism>
<accession>A0A7X9FQI5</accession>
<evidence type="ECO:0000313" key="2">
    <source>
        <dbReference type="Proteomes" id="UP000524246"/>
    </source>
</evidence>
<dbReference type="AlphaFoldDB" id="A0A7X9FQI5"/>
<comment type="caution">
    <text evidence="1">The sequence shown here is derived from an EMBL/GenBank/DDBJ whole genome shotgun (WGS) entry which is preliminary data.</text>
</comment>
<dbReference type="PANTHER" id="PTHR28055">
    <property type="entry name" value="ALTERED INHERITANCE OF MITOCHONDRIA PROTEIN 41, MITOCHONDRIAL"/>
    <property type="match status" value="1"/>
</dbReference>
<dbReference type="InterPro" id="IPR003789">
    <property type="entry name" value="Asn/Gln_tRNA_amidoTrase-B-like"/>
</dbReference>
<dbReference type="Gene3D" id="1.10.1510.10">
    <property type="entry name" value="Uncharacterised protein YqeY/AIM41 PF09424, N-terminal domain"/>
    <property type="match status" value="1"/>
</dbReference>
<protein>
    <submittedName>
        <fullName evidence="1">GatB/YqeY domain-containing protein</fullName>
    </submittedName>
</protein>
<sequence>MAIKSDLKEAMKQAMKAKEQARLDTIRMVLSAIQYEEMQNKVSELSEDQILNVLKREVKKRKEEFDYAEKASRPDLQEKLKVEISTIEAFLPTQLSAEKIEEILKSMKEVNPELNLGLAMKALKESYPGQYDSKLASEVARKVLG</sequence>
<dbReference type="PANTHER" id="PTHR28055:SF1">
    <property type="entry name" value="ALTERED INHERITANCE OF MITOCHONDRIA PROTEIN 41, MITOCHONDRIAL"/>
    <property type="match status" value="1"/>
</dbReference>
<dbReference type="SUPFAM" id="SSF89095">
    <property type="entry name" value="GatB/YqeY motif"/>
    <property type="match status" value="1"/>
</dbReference>
<dbReference type="InterPro" id="IPR042184">
    <property type="entry name" value="YqeY/Aim41_N"/>
</dbReference>
<evidence type="ECO:0000313" key="1">
    <source>
        <dbReference type="EMBL" id="NMC62462.1"/>
    </source>
</evidence>
<dbReference type="EMBL" id="JAAZON010000202">
    <property type="protein sequence ID" value="NMC62462.1"/>
    <property type="molecule type" value="Genomic_DNA"/>
</dbReference>
<dbReference type="Proteomes" id="UP000524246">
    <property type="component" value="Unassembled WGS sequence"/>
</dbReference>